<keyword evidence="9" id="KW-0645">Protease</keyword>
<dbReference type="EMBL" id="GITU01006747">
    <property type="protein sequence ID" value="MBC1175450.1"/>
    <property type="molecule type" value="Transcribed_RNA"/>
</dbReference>
<evidence type="ECO:0000256" key="16">
    <source>
        <dbReference type="ARBA" id="ARBA00023049"/>
    </source>
</evidence>
<name>A0A7G3ASV5_LUTLO</name>
<keyword evidence="13" id="KW-0256">Endoplasmic reticulum</keyword>
<evidence type="ECO:0000256" key="1">
    <source>
        <dbReference type="ARBA" id="ARBA00004240"/>
    </source>
</evidence>
<keyword evidence="16" id="KW-0482">Metalloprotease</keyword>
<dbReference type="FunFam" id="3.50.30.30:FF:000009">
    <property type="entry name" value="Carboxypeptidase Q"/>
    <property type="match status" value="1"/>
</dbReference>
<dbReference type="SUPFAM" id="SSF53187">
    <property type="entry name" value="Zn-dependent exopeptidases"/>
    <property type="match status" value="1"/>
</dbReference>
<dbReference type="GO" id="GO:0005764">
    <property type="term" value="C:lysosome"/>
    <property type="evidence" value="ECO:0007669"/>
    <property type="project" value="UniProtKB-SubCell"/>
</dbReference>
<dbReference type="GO" id="GO:0005783">
    <property type="term" value="C:endoplasmic reticulum"/>
    <property type="evidence" value="ECO:0007669"/>
    <property type="project" value="UniProtKB-SubCell"/>
</dbReference>
<dbReference type="GO" id="GO:0005794">
    <property type="term" value="C:Golgi apparatus"/>
    <property type="evidence" value="ECO:0007669"/>
    <property type="project" value="UniProtKB-SubCell"/>
</dbReference>
<reference evidence="24" key="1">
    <citation type="journal article" date="2020" name="BMC">
        <title>Leishmania infection induces a limited differential gene expression in the sand fly midgut.</title>
        <authorList>
            <person name="Coutinho-Abreu I.V."/>
            <person name="Serafim T.D."/>
            <person name="Meneses C."/>
            <person name="Kamhawi S."/>
            <person name="Oliveira F."/>
            <person name="Valenzuela J.G."/>
        </authorList>
    </citation>
    <scope>NUCLEOTIDE SEQUENCE</scope>
    <source>
        <strain evidence="24">Jacobina</strain>
        <tissue evidence="24">Midgut</tissue>
    </source>
</reference>
<dbReference type="PANTHER" id="PTHR12053">
    <property type="entry name" value="PROTEASE FAMILY M28 PLASMA GLUTAMATE CARBOXYPEPTIDASE-RELATED"/>
    <property type="match status" value="1"/>
</dbReference>
<dbReference type="CDD" id="cd03883">
    <property type="entry name" value="M28_Pgcp_like"/>
    <property type="match status" value="1"/>
</dbReference>
<evidence type="ECO:0000256" key="21">
    <source>
        <dbReference type="ARBA" id="ARBA00033328"/>
    </source>
</evidence>
<dbReference type="Gene3D" id="3.40.630.10">
    <property type="entry name" value="Zn peptidases"/>
    <property type="match status" value="1"/>
</dbReference>
<keyword evidence="8 24" id="KW-0121">Carboxypeptidase</keyword>
<evidence type="ECO:0000256" key="10">
    <source>
        <dbReference type="ARBA" id="ARBA00022723"/>
    </source>
</evidence>
<evidence type="ECO:0000256" key="5">
    <source>
        <dbReference type="ARBA" id="ARBA00010918"/>
    </source>
</evidence>
<keyword evidence="10" id="KW-0479">Metal-binding</keyword>
<dbReference type="InterPro" id="IPR007484">
    <property type="entry name" value="Peptidase_M28"/>
</dbReference>
<evidence type="ECO:0000256" key="14">
    <source>
        <dbReference type="ARBA" id="ARBA00022833"/>
    </source>
</evidence>
<comment type="similarity">
    <text evidence="5">Belongs to the peptidase M28 family.</text>
</comment>
<accession>A0A7G3ASV5</accession>
<dbReference type="Pfam" id="PF04389">
    <property type="entry name" value="Peptidase_M28"/>
    <property type="match status" value="1"/>
</dbReference>
<keyword evidence="14" id="KW-0862">Zinc</keyword>
<keyword evidence="18" id="KW-0325">Glycoprotein</keyword>
<keyword evidence="12" id="KW-0378">Hydrolase</keyword>
<feature type="domain" description="Peptidase M28" evidence="23">
    <location>
        <begin position="272"/>
        <end position="461"/>
    </location>
</feature>
<dbReference type="VEuPathDB" id="VectorBase:LLONM1_000939"/>
<dbReference type="GO" id="GO:0005615">
    <property type="term" value="C:extracellular space"/>
    <property type="evidence" value="ECO:0007669"/>
    <property type="project" value="TreeGrafter"/>
</dbReference>
<evidence type="ECO:0000256" key="13">
    <source>
        <dbReference type="ARBA" id="ARBA00022824"/>
    </source>
</evidence>
<evidence type="ECO:0000256" key="15">
    <source>
        <dbReference type="ARBA" id="ARBA00023034"/>
    </source>
</evidence>
<evidence type="ECO:0000256" key="17">
    <source>
        <dbReference type="ARBA" id="ARBA00023145"/>
    </source>
</evidence>
<evidence type="ECO:0000256" key="6">
    <source>
        <dbReference type="ARBA" id="ARBA00014116"/>
    </source>
</evidence>
<dbReference type="GO" id="GO:0070573">
    <property type="term" value="F:metallodipeptidase activity"/>
    <property type="evidence" value="ECO:0007669"/>
    <property type="project" value="InterPro"/>
</dbReference>
<evidence type="ECO:0000256" key="9">
    <source>
        <dbReference type="ARBA" id="ARBA00022670"/>
    </source>
</evidence>
<comment type="subunit">
    <text evidence="20">Homodimer. The monomeric form is inactive while the homodimer is active.</text>
</comment>
<dbReference type="GO" id="GO:0046872">
    <property type="term" value="F:metal ion binding"/>
    <property type="evidence" value="ECO:0007669"/>
    <property type="project" value="UniProtKB-KW"/>
</dbReference>
<evidence type="ECO:0000256" key="18">
    <source>
        <dbReference type="ARBA" id="ARBA00023180"/>
    </source>
</evidence>
<dbReference type="Gene3D" id="3.50.30.30">
    <property type="match status" value="1"/>
</dbReference>
<evidence type="ECO:0000256" key="3">
    <source>
        <dbReference type="ARBA" id="ARBA00004555"/>
    </source>
</evidence>
<evidence type="ECO:0000256" key="11">
    <source>
        <dbReference type="ARBA" id="ARBA00022729"/>
    </source>
</evidence>
<evidence type="ECO:0000256" key="4">
    <source>
        <dbReference type="ARBA" id="ARBA00004613"/>
    </source>
</evidence>
<feature type="signal peptide" evidence="22">
    <location>
        <begin position="1"/>
        <end position="17"/>
    </location>
</feature>
<evidence type="ECO:0000259" key="23">
    <source>
        <dbReference type="Pfam" id="PF04389"/>
    </source>
</evidence>
<dbReference type="GO" id="GO:0043171">
    <property type="term" value="P:peptide catabolic process"/>
    <property type="evidence" value="ECO:0007669"/>
    <property type="project" value="TreeGrafter"/>
</dbReference>
<dbReference type="PANTHER" id="PTHR12053:SF3">
    <property type="entry name" value="CARBOXYPEPTIDASE Q"/>
    <property type="match status" value="1"/>
</dbReference>
<protein>
    <recommendedName>
        <fullName evidence="6">Carboxypeptidase Q</fullName>
    </recommendedName>
    <alternativeName>
        <fullName evidence="21">Plasma glutamate carboxypeptidase</fullName>
    </alternativeName>
</protein>
<evidence type="ECO:0000256" key="22">
    <source>
        <dbReference type="SAM" id="SignalP"/>
    </source>
</evidence>
<sequence length="479" mass="52763">MLLLLLLSLFLIVGVNGSVLDNRVDDLWSDECSLPPGLRKEILSYQPVVEKIIRKVVGGDFKGETWRSLGKFVDKFGPRMAGSQSLEDAIDYMVGELANAGLHAYTEEANVTNWKRGYESATMLSPRKADLPILGLGSSVGTMRGGIMGEVVAVESFDELDALPDEAVKGKIVVYAPPWVSYGKTVQYRSHGATWAAKKGASAALVRSVTPFSLSTLHTGYQDYEDGVRKIPVASVTVEDAMRILRMYRRNETIRIHLEMNDVDKGVAKSRNTIGELQGRKENSSVVVVSGHLDSWDVGVGAMDDGGGAFIAWHAVKFLKALGLQPRRTIRAILWTGEEQGYWGARSYQANHSQTEKDEFNFFIESDIGTFTPTGMDFSGTKEAECIFREILQLLAPLNATQFASPVDGGPDISVWTDRGFPGASLLNKNEKYFWFHHSNADTMLVEDPDALDKCTAIFAAMSYVIADLSIEIPKNIKF</sequence>
<keyword evidence="15" id="KW-0333">Golgi apparatus</keyword>
<keyword evidence="17" id="KW-0865">Zymogen</keyword>
<dbReference type="GO" id="GO:0006508">
    <property type="term" value="P:proteolysis"/>
    <property type="evidence" value="ECO:0007669"/>
    <property type="project" value="UniProtKB-KW"/>
</dbReference>
<dbReference type="InterPro" id="IPR039866">
    <property type="entry name" value="CPQ"/>
</dbReference>
<evidence type="ECO:0000313" key="24">
    <source>
        <dbReference type="EMBL" id="MBC1175450.1"/>
    </source>
</evidence>
<evidence type="ECO:0000256" key="2">
    <source>
        <dbReference type="ARBA" id="ARBA00004371"/>
    </source>
</evidence>
<evidence type="ECO:0000256" key="20">
    <source>
        <dbReference type="ARBA" id="ARBA00025833"/>
    </source>
</evidence>
<feature type="chain" id="PRO_5028945114" description="Carboxypeptidase Q" evidence="22">
    <location>
        <begin position="18"/>
        <end position="479"/>
    </location>
</feature>
<dbReference type="GO" id="GO:0004180">
    <property type="term" value="F:carboxypeptidase activity"/>
    <property type="evidence" value="ECO:0007669"/>
    <property type="project" value="UniProtKB-KW"/>
</dbReference>
<evidence type="ECO:0000256" key="19">
    <source>
        <dbReference type="ARBA" id="ARBA00023228"/>
    </source>
</evidence>
<keyword evidence="11 22" id="KW-0732">Signal</keyword>
<proteinExistence type="inferred from homology"/>
<organism evidence="24">
    <name type="scientific">Lutzomyia longipalpis</name>
    <name type="common">Sand fly</name>
    <dbReference type="NCBI Taxonomy" id="7200"/>
    <lineage>
        <taxon>Eukaryota</taxon>
        <taxon>Metazoa</taxon>
        <taxon>Ecdysozoa</taxon>
        <taxon>Arthropoda</taxon>
        <taxon>Hexapoda</taxon>
        <taxon>Insecta</taxon>
        <taxon>Pterygota</taxon>
        <taxon>Neoptera</taxon>
        <taxon>Endopterygota</taxon>
        <taxon>Diptera</taxon>
        <taxon>Nematocera</taxon>
        <taxon>Psychodoidea</taxon>
        <taxon>Psychodidae</taxon>
        <taxon>Lutzomyia</taxon>
        <taxon>Lutzomyia</taxon>
    </lineage>
</organism>
<comment type="subcellular location">
    <subcellularLocation>
        <location evidence="1">Endoplasmic reticulum</location>
    </subcellularLocation>
    <subcellularLocation>
        <location evidence="3">Golgi apparatus</location>
    </subcellularLocation>
    <subcellularLocation>
        <location evidence="2">Lysosome</location>
    </subcellularLocation>
    <subcellularLocation>
        <location evidence="4">Secreted</location>
    </subcellularLocation>
</comment>
<dbReference type="FunFam" id="3.40.630.10:FF:000036">
    <property type="entry name" value="Carboxypeptidase Q"/>
    <property type="match status" value="1"/>
</dbReference>
<dbReference type="AlphaFoldDB" id="A0A7G3ASV5"/>
<evidence type="ECO:0000256" key="8">
    <source>
        <dbReference type="ARBA" id="ARBA00022645"/>
    </source>
</evidence>
<keyword evidence="7" id="KW-0964">Secreted</keyword>
<evidence type="ECO:0000256" key="12">
    <source>
        <dbReference type="ARBA" id="ARBA00022801"/>
    </source>
</evidence>
<keyword evidence="19" id="KW-0458">Lysosome</keyword>
<evidence type="ECO:0000256" key="7">
    <source>
        <dbReference type="ARBA" id="ARBA00022525"/>
    </source>
</evidence>